<gene>
    <name evidence="1" type="ORF">S01H4_66692</name>
</gene>
<proteinExistence type="predicted"/>
<feature type="non-terminal residue" evidence="1">
    <location>
        <position position="1"/>
    </location>
</feature>
<comment type="caution">
    <text evidence="1">The sequence shown here is derived from an EMBL/GenBank/DDBJ whole genome shotgun (WGS) entry which is preliminary data.</text>
</comment>
<sequence>LWNKALTIEEIEAHYNSGFSSGLGYCEGCLSNEDCDDGVYCNGDEICDGNNVCQPGTPPDCDDSV</sequence>
<protein>
    <submittedName>
        <fullName evidence="1">Uncharacterized protein</fullName>
    </submittedName>
</protein>
<reference evidence="1" key="1">
    <citation type="journal article" date="2014" name="Front. Microbiol.">
        <title>High frequency of phylogenetically diverse reductive dehalogenase-homologous genes in deep subseafloor sedimentary metagenomes.</title>
        <authorList>
            <person name="Kawai M."/>
            <person name="Futagami T."/>
            <person name="Toyoda A."/>
            <person name="Takaki Y."/>
            <person name="Nishi S."/>
            <person name="Hori S."/>
            <person name="Arai W."/>
            <person name="Tsubouchi T."/>
            <person name="Morono Y."/>
            <person name="Uchiyama I."/>
            <person name="Ito T."/>
            <person name="Fujiyama A."/>
            <person name="Inagaki F."/>
            <person name="Takami H."/>
        </authorList>
    </citation>
    <scope>NUCLEOTIDE SEQUENCE</scope>
    <source>
        <strain evidence="1">Expedition CK06-06</strain>
    </source>
</reference>
<feature type="non-terminal residue" evidence="1">
    <location>
        <position position="65"/>
    </location>
</feature>
<dbReference type="AlphaFoldDB" id="X1FZ38"/>
<dbReference type="EMBL" id="BART01041452">
    <property type="protein sequence ID" value="GAH25998.1"/>
    <property type="molecule type" value="Genomic_DNA"/>
</dbReference>
<name>X1FZ38_9ZZZZ</name>
<organism evidence="1">
    <name type="scientific">marine sediment metagenome</name>
    <dbReference type="NCBI Taxonomy" id="412755"/>
    <lineage>
        <taxon>unclassified sequences</taxon>
        <taxon>metagenomes</taxon>
        <taxon>ecological metagenomes</taxon>
    </lineage>
</organism>
<accession>X1FZ38</accession>
<evidence type="ECO:0000313" key="1">
    <source>
        <dbReference type="EMBL" id="GAH25998.1"/>
    </source>
</evidence>